<feature type="compositionally biased region" description="Low complexity" evidence="1">
    <location>
        <begin position="450"/>
        <end position="470"/>
    </location>
</feature>
<feature type="compositionally biased region" description="Acidic residues" evidence="1">
    <location>
        <begin position="233"/>
        <end position="246"/>
    </location>
</feature>
<keyword evidence="3" id="KW-1185">Reference proteome</keyword>
<feature type="compositionally biased region" description="Polar residues" evidence="1">
    <location>
        <begin position="313"/>
        <end position="323"/>
    </location>
</feature>
<dbReference type="Proteomes" id="UP001075354">
    <property type="component" value="Chromosome 5"/>
</dbReference>
<feature type="region of interest" description="Disordered" evidence="1">
    <location>
        <begin position="161"/>
        <end position="246"/>
    </location>
</feature>
<feature type="region of interest" description="Disordered" evidence="1">
    <location>
        <begin position="351"/>
        <end position="472"/>
    </location>
</feature>
<feature type="compositionally biased region" description="Low complexity" evidence="1">
    <location>
        <begin position="623"/>
        <end position="636"/>
    </location>
</feature>
<comment type="caution">
    <text evidence="2">The sequence shown here is derived from an EMBL/GenBank/DDBJ whole genome shotgun (WGS) entry which is preliminary data.</text>
</comment>
<gene>
    <name evidence="2" type="ORF">ONE63_007777</name>
</gene>
<feature type="compositionally biased region" description="Low complexity" evidence="1">
    <location>
        <begin position="205"/>
        <end position="217"/>
    </location>
</feature>
<proteinExistence type="predicted"/>
<reference evidence="2" key="1">
    <citation type="submission" date="2022-12" db="EMBL/GenBank/DDBJ databases">
        <title>Chromosome-level genome assembly of the bean flower thrips Megalurothrips usitatus.</title>
        <authorList>
            <person name="Ma L."/>
            <person name="Liu Q."/>
            <person name="Li H."/>
            <person name="Cai W."/>
        </authorList>
    </citation>
    <scope>NUCLEOTIDE SEQUENCE</scope>
    <source>
        <strain evidence="2">Cailab_2022a</strain>
    </source>
</reference>
<dbReference type="AlphaFoldDB" id="A0AAV7XTM7"/>
<evidence type="ECO:0000256" key="1">
    <source>
        <dbReference type="SAM" id="MobiDB-lite"/>
    </source>
</evidence>
<evidence type="ECO:0000313" key="2">
    <source>
        <dbReference type="EMBL" id="KAJ1527836.1"/>
    </source>
</evidence>
<feature type="compositionally biased region" description="Basic residues" evidence="1">
    <location>
        <begin position="603"/>
        <end position="614"/>
    </location>
</feature>
<sequence length="644" mass="65827">MARLPRLPRRSSDSAAAMTVLPPLLPLLLPLVVTALACSAAPMTASAALAAPVWSSPRGAVRRGGGGGGRTLGELDEPQLNAQLNAELERYALIMSSSDSAAAGAVTRRITPKSVFIAPSIDGDPCADGYQQDNQGRCMKVLKVNATASWDLLLEKLNSQFGNQPAAPKPSEPTPPPGPPPGPFQLAIPIAGVAPPAAPAPPAASPDQPASSPSGAAETATGPEEVTTTAGPADEETETPAPEEDANLVPEVVMLTSEEQPHIVEHPNAVPAPDPAAQGGAYLVSVEAGLDSVEQPKAPLASSRPQPDRDSNPIINTVNNSPLVTGESLVQEVPGSPTRLSSAELQQLLAAALGTPSTTTSGPEVDKDAVSTSTAAPTPTPASELPTASPLTSSATSASVSDADEAVATTAVPVEVSSSTSTPTIPPPTPSTTSEPLSTASADSSDDSRPSSSNLLRPNLPSPSSRIPLPVIAPDPDAIALRPTLFRSPSANVRFPSIDVTFPTSAGGSGNGVVGGDANRLLVDKPLVFPKDDKASVWWPPLPPAPYWGLEQTRTRPLTYRYWSRMPSRLNGLPSSGGGSSSSSSSQSSSSSSSEGSQALRRTLSHSHLHHHRGGSGSGSGSGSSSSHVHRGSSGTSHRRGREW</sequence>
<feature type="region of interest" description="Disordered" evidence="1">
    <location>
        <begin position="287"/>
        <end position="323"/>
    </location>
</feature>
<protein>
    <recommendedName>
        <fullName evidence="4">Flocculation protein FLO11-like</fullName>
    </recommendedName>
</protein>
<evidence type="ECO:0000313" key="3">
    <source>
        <dbReference type="Proteomes" id="UP001075354"/>
    </source>
</evidence>
<dbReference type="EMBL" id="JAPTSV010000005">
    <property type="protein sequence ID" value="KAJ1527836.1"/>
    <property type="molecule type" value="Genomic_DNA"/>
</dbReference>
<name>A0AAV7XTM7_9NEOP</name>
<feature type="compositionally biased region" description="Low complexity" evidence="1">
    <location>
        <begin position="431"/>
        <end position="443"/>
    </location>
</feature>
<feature type="compositionally biased region" description="Pro residues" evidence="1">
    <location>
        <begin position="167"/>
        <end position="183"/>
    </location>
</feature>
<evidence type="ECO:0008006" key="4">
    <source>
        <dbReference type="Google" id="ProtNLM"/>
    </source>
</evidence>
<feature type="compositionally biased region" description="Low complexity" evidence="1">
    <location>
        <begin position="581"/>
        <end position="597"/>
    </location>
</feature>
<accession>A0AAV7XTM7</accession>
<feature type="compositionally biased region" description="Low complexity" evidence="1">
    <location>
        <begin position="370"/>
        <end position="423"/>
    </location>
</feature>
<feature type="region of interest" description="Disordered" evidence="1">
    <location>
        <begin position="571"/>
        <end position="644"/>
    </location>
</feature>
<organism evidence="2 3">
    <name type="scientific">Megalurothrips usitatus</name>
    <name type="common">bean blossom thrips</name>
    <dbReference type="NCBI Taxonomy" id="439358"/>
    <lineage>
        <taxon>Eukaryota</taxon>
        <taxon>Metazoa</taxon>
        <taxon>Ecdysozoa</taxon>
        <taxon>Arthropoda</taxon>
        <taxon>Hexapoda</taxon>
        <taxon>Insecta</taxon>
        <taxon>Pterygota</taxon>
        <taxon>Neoptera</taxon>
        <taxon>Paraneoptera</taxon>
        <taxon>Thysanoptera</taxon>
        <taxon>Terebrantia</taxon>
        <taxon>Thripoidea</taxon>
        <taxon>Thripidae</taxon>
        <taxon>Megalurothrips</taxon>
    </lineage>
</organism>